<dbReference type="InterPro" id="IPR020025">
    <property type="entry name" value="PseB"/>
</dbReference>
<feature type="domain" description="Polysaccharide biosynthesis protein CapD-like" evidence="2">
    <location>
        <begin position="9"/>
        <end position="284"/>
    </location>
</feature>
<dbReference type="InterPro" id="IPR036291">
    <property type="entry name" value="NAD(P)-bd_dom_sf"/>
</dbReference>
<dbReference type="InterPro" id="IPR003869">
    <property type="entry name" value="Polysac_CapD-like"/>
</dbReference>
<evidence type="ECO:0000259" key="2">
    <source>
        <dbReference type="Pfam" id="PF02719"/>
    </source>
</evidence>
<reference evidence="4" key="1">
    <citation type="journal article" date="2019" name="Int. J. Syst. Evol. Microbiol.">
        <title>The Global Catalogue of Microorganisms (GCM) 10K type strain sequencing project: providing services to taxonomists for standard genome sequencing and annotation.</title>
        <authorList>
            <consortium name="The Broad Institute Genomics Platform"/>
            <consortium name="The Broad Institute Genome Sequencing Center for Infectious Disease"/>
            <person name="Wu L."/>
            <person name="Ma J."/>
        </authorList>
    </citation>
    <scope>NUCLEOTIDE SEQUENCE [LARGE SCALE GENOMIC DNA]</scope>
    <source>
        <strain evidence="4">JCM 17111</strain>
    </source>
</reference>
<dbReference type="InterPro" id="IPR051203">
    <property type="entry name" value="Polysaccharide_Synthase-Rel"/>
</dbReference>
<accession>A0ABP6XJ26</accession>
<organism evidence="3 4">
    <name type="scientific">Snuella lapsa</name>
    <dbReference type="NCBI Taxonomy" id="870481"/>
    <lineage>
        <taxon>Bacteria</taxon>
        <taxon>Pseudomonadati</taxon>
        <taxon>Bacteroidota</taxon>
        <taxon>Flavobacteriia</taxon>
        <taxon>Flavobacteriales</taxon>
        <taxon>Flavobacteriaceae</taxon>
        <taxon>Snuella</taxon>
    </lineage>
</organism>
<comment type="similarity">
    <text evidence="1">Belongs to the polysaccharide synthase family.</text>
</comment>
<evidence type="ECO:0000313" key="4">
    <source>
        <dbReference type="Proteomes" id="UP001500954"/>
    </source>
</evidence>
<proteinExistence type="inferred from homology"/>
<gene>
    <name evidence="3" type="primary">pseB</name>
    <name evidence="3" type="ORF">GCM10022395_15550</name>
</gene>
<comment type="caution">
    <text evidence="3">The sequence shown here is derived from an EMBL/GenBank/DDBJ whole genome shotgun (WGS) entry which is preliminary data.</text>
</comment>
<dbReference type="PANTHER" id="PTHR43318:SF2">
    <property type="entry name" value="UDP-N-ACETYLGLUCOSAMINE 4,6-DEHYDRATASE (INVERTING)"/>
    <property type="match status" value="1"/>
</dbReference>
<name>A0ABP6XJ26_9FLAO</name>
<protein>
    <submittedName>
        <fullName evidence="3">UDP-N-acetylglucosamine 4,6-dehydratase (Inverting)</fullName>
    </submittedName>
</protein>
<dbReference type="Gene3D" id="3.40.50.720">
    <property type="entry name" value="NAD(P)-binding Rossmann-like Domain"/>
    <property type="match status" value="1"/>
</dbReference>
<dbReference type="CDD" id="cd05237">
    <property type="entry name" value="UDP_invert_4-6DH_SDR_e"/>
    <property type="match status" value="1"/>
</dbReference>
<dbReference type="NCBIfam" id="TIGR03589">
    <property type="entry name" value="PseB"/>
    <property type="match status" value="1"/>
</dbReference>
<keyword evidence="4" id="KW-1185">Reference proteome</keyword>
<evidence type="ECO:0000256" key="1">
    <source>
        <dbReference type="ARBA" id="ARBA00007430"/>
    </source>
</evidence>
<dbReference type="RefSeq" id="WP_345005348.1">
    <property type="nucleotide sequence ID" value="NZ_BAABCY010000036.1"/>
</dbReference>
<dbReference type="Pfam" id="PF02719">
    <property type="entry name" value="Polysacc_synt_2"/>
    <property type="match status" value="1"/>
</dbReference>
<evidence type="ECO:0000313" key="3">
    <source>
        <dbReference type="EMBL" id="GAA3566071.1"/>
    </source>
</evidence>
<dbReference type="PANTHER" id="PTHR43318">
    <property type="entry name" value="UDP-N-ACETYLGLUCOSAMINE 4,6-DEHYDRATASE"/>
    <property type="match status" value="1"/>
</dbReference>
<dbReference type="EMBL" id="BAABCY010000036">
    <property type="protein sequence ID" value="GAA3566071.1"/>
    <property type="molecule type" value="Genomic_DNA"/>
</dbReference>
<sequence length="339" mass="38164">MLDLNGKSVLITGGTGSLGKALTKHILNKKPELRRLIIFSRDEQKQFQMAQEFPSYKYPQIRYFIGDVRDKERLIRAFQGVNYVIHAAAMKHVHIAEYNPDECIKTNIGGAENVVDACLKTNVERVVALSTDKACAPINLYGATKLTSDKLFIAANNIKGSNPIRFSVVRYGNVMGSNGSVIPFFINKRKIENKLPITDPNMTRFNISLQGGVDMVMHALEHAWGGELFVPKIPSYRIMDVAEAIGPKCEKPVVGIRPGEKVHEEMITPSDSFYTYDLGKYYTILPATHSWNLEDFISIFNAKKVDLGFSYNSGKNEEWETVDSLRELIKEHVDPTFEV</sequence>
<dbReference type="Proteomes" id="UP001500954">
    <property type="component" value="Unassembled WGS sequence"/>
</dbReference>
<dbReference type="SUPFAM" id="SSF51735">
    <property type="entry name" value="NAD(P)-binding Rossmann-fold domains"/>
    <property type="match status" value="1"/>
</dbReference>